<feature type="compositionally biased region" description="Low complexity" evidence="1">
    <location>
        <begin position="385"/>
        <end position="406"/>
    </location>
</feature>
<reference evidence="3" key="1">
    <citation type="submission" date="2022-11" db="UniProtKB">
        <authorList>
            <consortium name="WormBaseParasite"/>
        </authorList>
    </citation>
    <scope>IDENTIFICATION</scope>
</reference>
<dbReference type="Pfam" id="PF10188">
    <property type="entry name" value="Oscp1"/>
    <property type="match status" value="1"/>
</dbReference>
<keyword evidence="2" id="KW-1185">Reference proteome</keyword>
<dbReference type="PANTHER" id="PTHR21439">
    <property type="entry name" value="OXIDORED-NITRO DOMAIN-CONTAINING PROTEIN"/>
    <property type="match status" value="1"/>
</dbReference>
<feature type="region of interest" description="Disordered" evidence="1">
    <location>
        <begin position="339"/>
        <end position="417"/>
    </location>
</feature>
<name>A0A914VVS4_9BILA</name>
<dbReference type="Proteomes" id="UP000887566">
    <property type="component" value="Unplaced"/>
</dbReference>
<dbReference type="GO" id="GO:0005886">
    <property type="term" value="C:plasma membrane"/>
    <property type="evidence" value="ECO:0007669"/>
    <property type="project" value="TreeGrafter"/>
</dbReference>
<dbReference type="GO" id="GO:0005737">
    <property type="term" value="C:cytoplasm"/>
    <property type="evidence" value="ECO:0007669"/>
    <property type="project" value="TreeGrafter"/>
</dbReference>
<protein>
    <submittedName>
        <fullName evidence="3">Protein OSCP1</fullName>
    </submittedName>
</protein>
<accession>A0A914VVS4</accession>
<evidence type="ECO:0000313" key="2">
    <source>
        <dbReference type="Proteomes" id="UP000887566"/>
    </source>
</evidence>
<dbReference type="InterPro" id="IPR019332">
    <property type="entry name" value="OSCP1"/>
</dbReference>
<organism evidence="2 3">
    <name type="scientific">Plectus sambesii</name>
    <dbReference type="NCBI Taxonomy" id="2011161"/>
    <lineage>
        <taxon>Eukaryota</taxon>
        <taxon>Metazoa</taxon>
        <taxon>Ecdysozoa</taxon>
        <taxon>Nematoda</taxon>
        <taxon>Chromadorea</taxon>
        <taxon>Plectida</taxon>
        <taxon>Plectina</taxon>
        <taxon>Plectoidea</taxon>
        <taxon>Plectidae</taxon>
        <taxon>Plectus</taxon>
    </lineage>
</organism>
<dbReference type="AlphaFoldDB" id="A0A914VVS4"/>
<sequence length="417" mass="47032">MSLRTMPILFLNMGGEMAYILEQRLQAQSVRNDKSVKVMGDILSTMFNKKFLDELFKPQELYSRRNMRAFFEKLAHASIMRLNQTSMDKLYDLMTMAVKYQLQSCASPREMLLITLNHLDGVRKMVQNDAKLQTLIDYAFSLLEKQFFAMTTWELMLVRTTLLNFYQDARVKVSLLLREKKQNEEGRFFIDITNMTIPHGATLPGSVRYFEEGAFTKTTNFEATGTFVESPALGSLEKTVKKGERLTALGMNMYKSGASTEVKGGVGSSAAGDETSKESDAKDELNLLSHLIQSNAKKGKADKGDFALSLFETEEDEVAFVEEAKKGAADDDKVVRIDASKRDKRSMEKMIGDMGVKERKPRKDKGQDILDMMDEAEERDKRPSTSKSRPRTSSSKGPRPTTSRPASSKRRASSKNS</sequence>
<dbReference type="PANTHER" id="PTHR21439:SF0">
    <property type="entry name" value="PROTEIN OSCP1"/>
    <property type="match status" value="1"/>
</dbReference>
<dbReference type="WBParaSite" id="PSAMB.scaffold25size111298.g889.t1">
    <property type="protein sequence ID" value="PSAMB.scaffold25size111298.g889.t1"/>
    <property type="gene ID" value="PSAMB.scaffold25size111298.g889"/>
</dbReference>
<evidence type="ECO:0000256" key="1">
    <source>
        <dbReference type="SAM" id="MobiDB-lite"/>
    </source>
</evidence>
<evidence type="ECO:0000313" key="3">
    <source>
        <dbReference type="WBParaSite" id="PSAMB.scaffold25size111298.g889.t1"/>
    </source>
</evidence>
<proteinExistence type="predicted"/>
<feature type="region of interest" description="Disordered" evidence="1">
    <location>
        <begin position="260"/>
        <end position="281"/>
    </location>
</feature>
<feature type="compositionally biased region" description="Basic and acidic residues" evidence="1">
    <location>
        <begin position="339"/>
        <end position="358"/>
    </location>
</feature>
<feature type="compositionally biased region" description="Basic residues" evidence="1">
    <location>
        <begin position="407"/>
        <end position="417"/>
    </location>
</feature>